<feature type="region of interest" description="Disordered" evidence="1">
    <location>
        <begin position="134"/>
        <end position="157"/>
    </location>
</feature>
<name>A0A8J3BD14_9BACI</name>
<evidence type="ECO:0000256" key="1">
    <source>
        <dbReference type="SAM" id="MobiDB-lite"/>
    </source>
</evidence>
<protein>
    <submittedName>
        <fullName evidence="2">Uncharacterized protein</fullName>
    </submittedName>
</protein>
<dbReference type="RefSeq" id="WP_229725654.1">
    <property type="nucleotide sequence ID" value="NZ_BMOF01000008.1"/>
</dbReference>
<evidence type="ECO:0000313" key="2">
    <source>
        <dbReference type="EMBL" id="GGJ95555.1"/>
    </source>
</evidence>
<proteinExistence type="predicted"/>
<organism evidence="2 3">
    <name type="scientific">Calditerricola satsumensis</name>
    <dbReference type="NCBI Taxonomy" id="373054"/>
    <lineage>
        <taxon>Bacteria</taxon>
        <taxon>Bacillati</taxon>
        <taxon>Bacillota</taxon>
        <taxon>Bacilli</taxon>
        <taxon>Bacillales</taxon>
        <taxon>Bacillaceae</taxon>
        <taxon>Calditerricola</taxon>
    </lineage>
</organism>
<dbReference type="AlphaFoldDB" id="A0A8J3BD14"/>
<gene>
    <name evidence="2" type="ORF">GCM10007043_06750</name>
</gene>
<reference evidence="2" key="1">
    <citation type="journal article" date="2014" name="Int. J. Syst. Evol. Microbiol.">
        <title>Complete genome sequence of Corynebacterium casei LMG S-19264T (=DSM 44701T), isolated from a smear-ripened cheese.</title>
        <authorList>
            <consortium name="US DOE Joint Genome Institute (JGI-PGF)"/>
            <person name="Walter F."/>
            <person name="Albersmeier A."/>
            <person name="Kalinowski J."/>
            <person name="Ruckert C."/>
        </authorList>
    </citation>
    <scope>NUCLEOTIDE SEQUENCE</scope>
    <source>
        <strain evidence="2">JCM 14719</strain>
    </source>
</reference>
<dbReference type="EMBL" id="BMOF01000008">
    <property type="protein sequence ID" value="GGJ95555.1"/>
    <property type="molecule type" value="Genomic_DNA"/>
</dbReference>
<accession>A0A8J3BD14</accession>
<reference evidence="2" key="2">
    <citation type="submission" date="2020-09" db="EMBL/GenBank/DDBJ databases">
        <authorList>
            <person name="Sun Q."/>
            <person name="Ohkuma M."/>
        </authorList>
    </citation>
    <scope>NUCLEOTIDE SEQUENCE</scope>
    <source>
        <strain evidence="2">JCM 14719</strain>
    </source>
</reference>
<dbReference type="Proteomes" id="UP000637720">
    <property type="component" value="Unassembled WGS sequence"/>
</dbReference>
<keyword evidence="3" id="KW-1185">Reference proteome</keyword>
<sequence length="157" mass="17424">MKRPSKHDDCLPWDAPARDMAGAVFPNEARQFFLALVNDTLQEKFDRLCQKAVSPARCQNELRVMAGLASVEAPRMRSIHPAAFAVAPRGKRASGQVIAVEGRDRRGRPYATEVFVFRDKGRLVAKNILWRSGMSDSTEHPATTAPKPTSAHAPYRP</sequence>
<comment type="caution">
    <text evidence="2">The sequence shown here is derived from an EMBL/GenBank/DDBJ whole genome shotgun (WGS) entry which is preliminary data.</text>
</comment>
<evidence type="ECO:0000313" key="3">
    <source>
        <dbReference type="Proteomes" id="UP000637720"/>
    </source>
</evidence>